<dbReference type="PANTHER" id="PTHR33650">
    <property type="entry name" value="CHLOROPLAST ENVELOPE MEMBRANE PROTEIN-RELATED"/>
    <property type="match status" value="1"/>
</dbReference>
<evidence type="ECO:0000256" key="2">
    <source>
        <dbReference type="ARBA" id="ARBA00022448"/>
    </source>
</evidence>
<gene>
    <name evidence="8" type="primary">pxcA</name>
    <name evidence="9" type="ORF">FNW02_05190</name>
</gene>
<dbReference type="GO" id="GO:0005886">
    <property type="term" value="C:plasma membrane"/>
    <property type="evidence" value="ECO:0007669"/>
    <property type="project" value="UniProtKB-SubCell"/>
</dbReference>
<evidence type="ECO:0000256" key="4">
    <source>
        <dbReference type="ARBA" id="ARBA00022781"/>
    </source>
</evidence>
<evidence type="ECO:0000256" key="1">
    <source>
        <dbReference type="ARBA" id="ARBA00004141"/>
    </source>
</evidence>
<feature type="transmembrane region" description="Helical" evidence="8">
    <location>
        <begin position="139"/>
        <end position="158"/>
    </location>
</feature>
<dbReference type="Pfam" id="PF03040">
    <property type="entry name" value="CemA"/>
    <property type="match status" value="1"/>
</dbReference>
<evidence type="ECO:0000313" key="9">
    <source>
        <dbReference type="EMBL" id="MBD6615258.1"/>
    </source>
</evidence>
<feature type="transmembrane region" description="Helical" evidence="8">
    <location>
        <begin position="44"/>
        <end position="68"/>
    </location>
</feature>
<evidence type="ECO:0000256" key="7">
    <source>
        <dbReference type="ARBA" id="ARBA00023136"/>
    </source>
</evidence>
<keyword evidence="4 8" id="KW-0375">Hydrogen ion transport</keyword>
<evidence type="ECO:0000256" key="8">
    <source>
        <dbReference type="HAMAP-Rule" id="MF_01308"/>
    </source>
</evidence>
<evidence type="ECO:0000313" key="10">
    <source>
        <dbReference type="Proteomes" id="UP001165986"/>
    </source>
</evidence>
<keyword evidence="8" id="KW-0997">Cell inner membrane</keyword>
<dbReference type="EMBL" id="VJXY01000004">
    <property type="protein sequence ID" value="MBD6615258.1"/>
    <property type="molecule type" value="Genomic_DNA"/>
</dbReference>
<keyword evidence="3 8" id="KW-0812">Transmembrane</keyword>
<sequence length="262" mass="30030">MSFIPRSILRTIEKFQQTLDPNAEVKVIEEFRASRLQTISSVRFLLLLIVVPLLINQLSRNFLIAPLIEKFWNSQELNIFLNCSQEEKVLAELKRFEQSVYFEARIGKVTTFSDELVQKKIKKKAIALVAENKIKSINAVTNIFTDILTAITLIILILTGKQQLSILMSFAGDITYSLSDSAKAFLIILFTDIFVGFHSPYGWQIVIESTFQHYGLPENKNLASLFIATVPVIMDTVFKYWIFRYLNRSSPSAVATYRNMNE</sequence>
<proteinExistence type="inferred from homology"/>
<dbReference type="Proteomes" id="UP001165986">
    <property type="component" value="Unassembled WGS sequence"/>
</dbReference>
<dbReference type="InterPro" id="IPR004282">
    <property type="entry name" value="CemA"/>
</dbReference>
<feature type="transmembrane region" description="Helical" evidence="8">
    <location>
        <begin position="184"/>
        <end position="203"/>
    </location>
</feature>
<feature type="transmembrane region" description="Helical" evidence="8">
    <location>
        <begin position="223"/>
        <end position="242"/>
    </location>
</feature>
<comment type="similarity">
    <text evidence="8">Belongs to the CemA family.</text>
</comment>
<reference evidence="9" key="1">
    <citation type="submission" date="2019-07" db="EMBL/GenBank/DDBJ databases">
        <title>Toxilogical consequences of a new and cryptic species of cyanobacteria (Komarekiella delphini-convector) recovered from the epidermis of a bottlenose dolphin and 1500 ft. in the air.</title>
        <authorList>
            <person name="Brown A.O."/>
            <person name="Dvorak P."/>
            <person name="Villanueva C.D."/>
            <person name="Foss A.J."/>
            <person name="Garvey A.D."/>
            <person name="Gibson Q.A."/>
            <person name="Johansen J.R."/>
            <person name="Casamatta D.A."/>
        </authorList>
    </citation>
    <scope>NUCLEOTIDE SEQUENCE</scope>
    <source>
        <strain evidence="9">SJRDD-AB1</strain>
    </source>
</reference>
<dbReference type="GO" id="GO:0015078">
    <property type="term" value="F:proton transmembrane transporter activity"/>
    <property type="evidence" value="ECO:0007669"/>
    <property type="project" value="UniProtKB-UniRule"/>
</dbReference>
<dbReference type="PANTHER" id="PTHR33650:SF2">
    <property type="entry name" value="CHLOROPLAST ENVELOPE MEMBRANE PROTEIN"/>
    <property type="match status" value="1"/>
</dbReference>
<comment type="caution">
    <text evidence="9">The sequence shown here is derived from an EMBL/GenBank/DDBJ whole genome shotgun (WGS) entry which is preliminary data.</text>
</comment>
<keyword evidence="8" id="KW-1003">Cell membrane</keyword>
<keyword evidence="10" id="KW-1185">Reference proteome</keyword>
<accession>A0AA40SU11</accession>
<comment type="subcellular location">
    <subcellularLocation>
        <location evidence="8">Cell inner membrane</location>
        <topology evidence="8">Multi-pass membrane protein</topology>
    </subcellularLocation>
    <subcellularLocation>
        <location evidence="1">Membrane</location>
        <topology evidence="1">Multi-pass membrane protein</topology>
    </subcellularLocation>
</comment>
<keyword evidence="5 8" id="KW-1133">Transmembrane helix</keyword>
<organism evidence="9 10">
    <name type="scientific">Komarekiella delphini-convector SJRDD-AB1</name>
    <dbReference type="NCBI Taxonomy" id="2593771"/>
    <lineage>
        <taxon>Bacteria</taxon>
        <taxon>Bacillati</taxon>
        <taxon>Cyanobacteriota</taxon>
        <taxon>Cyanophyceae</taxon>
        <taxon>Nostocales</taxon>
        <taxon>Nostocaceae</taxon>
        <taxon>Komarekiella</taxon>
        <taxon>Komarekiella delphini-convector</taxon>
    </lineage>
</organism>
<evidence type="ECO:0000256" key="5">
    <source>
        <dbReference type="ARBA" id="ARBA00022989"/>
    </source>
</evidence>
<keyword evidence="6 8" id="KW-0406">Ion transport</keyword>
<comment type="function">
    <text evidence="8">Required for H(+) efflux immediately after light irradiation to form a rapid H(+) concentration gradient across the thylakoid membranes. Together with PxcL, contributes to transient H(+) uptake following dark to light transition.</text>
</comment>
<evidence type="ECO:0000256" key="3">
    <source>
        <dbReference type="ARBA" id="ARBA00022692"/>
    </source>
</evidence>
<evidence type="ECO:0000256" key="6">
    <source>
        <dbReference type="ARBA" id="ARBA00023065"/>
    </source>
</evidence>
<dbReference type="AlphaFoldDB" id="A0AA40SU11"/>
<dbReference type="HAMAP" id="MF_01308">
    <property type="entry name" value="CemA_PxcA"/>
    <property type="match status" value="1"/>
</dbReference>
<name>A0AA40SU11_9NOST</name>
<keyword evidence="7 8" id="KW-0472">Membrane</keyword>
<protein>
    <recommendedName>
        <fullName evidence="8">Proton extrusion protein PxcA</fullName>
    </recommendedName>
</protein>
<keyword evidence="2 8" id="KW-0813">Transport</keyword>